<evidence type="ECO:0000313" key="1">
    <source>
        <dbReference type="EMBL" id="SMO77621.1"/>
    </source>
</evidence>
<evidence type="ECO:0000313" key="2">
    <source>
        <dbReference type="Proteomes" id="UP000317484"/>
    </source>
</evidence>
<proteinExistence type="predicted"/>
<dbReference type="Proteomes" id="UP000317484">
    <property type="component" value="Unassembled WGS sequence"/>
</dbReference>
<dbReference type="RefSeq" id="WP_142458721.1">
    <property type="nucleotide sequence ID" value="NZ_FXTJ01000004.1"/>
</dbReference>
<keyword evidence="2" id="KW-1185">Reference proteome</keyword>
<dbReference type="AlphaFoldDB" id="A0A521E2R8"/>
<accession>A0A521E2R8</accession>
<sequence length="71" mass="7841">MRTNLYEIRVDGLLTDQAREAFCDMRIVETPTGARLYGEVIDEAHLLGIMAQCRTLGLVIVSANRVSSEAS</sequence>
<reference evidence="1 2" key="1">
    <citation type="submission" date="2017-05" db="EMBL/GenBank/DDBJ databases">
        <authorList>
            <person name="Varghese N."/>
            <person name="Submissions S."/>
        </authorList>
    </citation>
    <scope>NUCLEOTIDE SEQUENCE [LARGE SCALE GENOMIC DNA]</scope>
    <source>
        <strain evidence="1 2">DSM 46834</strain>
    </source>
</reference>
<gene>
    <name evidence="1" type="ORF">SAMN06273567_104106</name>
</gene>
<protein>
    <submittedName>
        <fullName evidence="1">Uncharacterized protein</fullName>
    </submittedName>
</protein>
<name>A0A521E2R8_9ACTN</name>
<organism evidence="1 2">
    <name type="scientific">Geodermatophilus aquaeductus</name>
    <dbReference type="NCBI Taxonomy" id="1564161"/>
    <lineage>
        <taxon>Bacteria</taxon>
        <taxon>Bacillati</taxon>
        <taxon>Actinomycetota</taxon>
        <taxon>Actinomycetes</taxon>
        <taxon>Geodermatophilales</taxon>
        <taxon>Geodermatophilaceae</taxon>
        <taxon>Geodermatophilus</taxon>
    </lineage>
</organism>
<dbReference type="EMBL" id="FXTJ01000004">
    <property type="protein sequence ID" value="SMO77621.1"/>
    <property type="molecule type" value="Genomic_DNA"/>
</dbReference>